<dbReference type="PANTHER" id="PTHR11091">
    <property type="entry name" value="OXIDOREDUCTASE-RELATED"/>
    <property type="match status" value="1"/>
</dbReference>
<comment type="similarity">
    <text evidence="1">Belongs to the LDH2/MDH2 oxidoreductase family.</text>
</comment>
<evidence type="ECO:0000256" key="2">
    <source>
        <dbReference type="ARBA" id="ARBA00023002"/>
    </source>
</evidence>
<dbReference type="SUPFAM" id="SSF89733">
    <property type="entry name" value="L-sulfolactate dehydrogenase-like"/>
    <property type="match status" value="1"/>
</dbReference>
<comment type="caution">
    <text evidence="3">The sequence shown here is derived from an EMBL/GenBank/DDBJ whole genome shotgun (WGS) entry which is preliminary data.</text>
</comment>
<evidence type="ECO:0000313" key="3">
    <source>
        <dbReference type="EMBL" id="RAK25723.1"/>
    </source>
</evidence>
<proteinExistence type="inferred from homology"/>
<sequence length="334" mass="34940">MKVQASQLQKTAEDLLVQYGAPEEYARIQAEVLIEAELRGTSSHGLQRLPLILSRMEKGLIQPAKSGKGEWARQAFLAVDGQRGLGPVVVLEAMRAMKEAVACSGLAMAAISNSNHIGMLAYYAEAAAKSGLIGIILSTSEALVHPYNGTQAMLGTNPIAIGIPTEGEPFILDLATSVVSMGEINHHALRDAPIPLGWAVDAEGNSTTNAQAAREGAIAPFGGAKGYGLGLAFELLVATLAGSSFAPQVRGTLDDRNLANKGDLIILIDPAAGSGEAAFLSQYLEQLRLSRPSDPARPVTVPGDGSRARRAEMLATGIELPQALMDTLKALKAA</sequence>
<dbReference type="GO" id="GO:0016491">
    <property type="term" value="F:oxidoreductase activity"/>
    <property type="evidence" value="ECO:0007669"/>
    <property type="project" value="UniProtKB-KW"/>
</dbReference>
<evidence type="ECO:0000313" key="4">
    <source>
        <dbReference type="Proteomes" id="UP000249453"/>
    </source>
</evidence>
<dbReference type="Gene3D" id="1.10.1530.10">
    <property type="match status" value="1"/>
</dbReference>
<name>A0A364JS62_9HYPH</name>
<dbReference type="Gene3D" id="3.30.60.50">
    <property type="entry name" value="Hypothetical oxidoreductase yiak, domain 3"/>
    <property type="match status" value="1"/>
</dbReference>
<protein>
    <submittedName>
        <fullName evidence="3">LDH2 family malate/lactate/ureidoglycolate dehydrogenase</fullName>
    </submittedName>
</protein>
<dbReference type="RefSeq" id="WP_111576321.1">
    <property type="nucleotide sequence ID" value="NZ_JBHEEY010000019.1"/>
</dbReference>
<dbReference type="InterPro" id="IPR003767">
    <property type="entry name" value="Malate/L-lactate_DH-like"/>
</dbReference>
<keyword evidence="4" id="KW-1185">Reference proteome</keyword>
<dbReference type="InterPro" id="IPR036111">
    <property type="entry name" value="Mal/L-sulfo/L-lacto_DH-like_sf"/>
</dbReference>
<dbReference type="AlphaFoldDB" id="A0A364JS62"/>
<dbReference type="Proteomes" id="UP000249453">
    <property type="component" value="Unassembled WGS sequence"/>
</dbReference>
<dbReference type="InterPro" id="IPR043143">
    <property type="entry name" value="Mal/L-sulf/L-lact_DH-like_NADP"/>
</dbReference>
<evidence type="ECO:0000256" key="1">
    <source>
        <dbReference type="ARBA" id="ARBA00006056"/>
    </source>
</evidence>
<dbReference type="EMBL" id="QLMK01000020">
    <property type="protein sequence ID" value="RAK25723.1"/>
    <property type="molecule type" value="Genomic_DNA"/>
</dbReference>
<gene>
    <name evidence="3" type="ORF">C7374_1206</name>
</gene>
<dbReference type="OrthoDB" id="9811519at2"/>
<organism evidence="3 4">
    <name type="scientific">Falsochrobactrum ovis</name>
    <dbReference type="NCBI Taxonomy" id="1293442"/>
    <lineage>
        <taxon>Bacteria</taxon>
        <taxon>Pseudomonadati</taxon>
        <taxon>Pseudomonadota</taxon>
        <taxon>Alphaproteobacteria</taxon>
        <taxon>Hyphomicrobiales</taxon>
        <taxon>Brucellaceae</taxon>
        <taxon>Falsochrobactrum</taxon>
    </lineage>
</organism>
<accession>A0A364JS62</accession>
<dbReference type="PANTHER" id="PTHR11091:SF0">
    <property type="entry name" value="MALATE DEHYDROGENASE"/>
    <property type="match status" value="1"/>
</dbReference>
<dbReference type="Gene3D" id="3.30.1370.60">
    <property type="entry name" value="Hypothetical oxidoreductase yiak, domain 2"/>
    <property type="match status" value="1"/>
</dbReference>
<dbReference type="InterPro" id="IPR043144">
    <property type="entry name" value="Mal/L-sulf/L-lact_DH-like_ah"/>
</dbReference>
<dbReference type="Pfam" id="PF02615">
    <property type="entry name" value="Ldh_2"/>
    <property type="match status" value="1"/>
</dbReference>
<keyword evidence="2" id="KW-0560">Oxidoreductase</keyword>
<reference evidence="3 4" key="1">
    <citation type="submission" date="2018-06" db="EMBL/GenBank/DDBJ databases">
        <title>Genomic Encyclopedia of Type Strains, Phase IV (KMG-IV): sequencing the most valuable type-strain genomes for metagenomic binning, comparative biology and taxonomic classification.</title>
        <authorList>
            <person name="Goeker M."/>
        </authorList>
    </citation>
    <scope>NUCLEOTIDE SEQUENCE [LARGE SCALE GENOMIC DNA]</scope>
    <source>
        <strain evidence="3 4">DSM 26720</strain>
    </source>
</reference>